<sequence>MEENKYDFNDVFFQQASRLAKIGSWELDVVNDKIYWSTMVHELHETNPKTFIPNLETALSFYRNDYQSIVSEIILKSIETGAAFDFEAVIVTKKKKERWIRAIGNIEMIHGKCRRIYGSFQDIHSSKLLALQMREILESISDAFYAVDKNWKFTYFNKEAENLLLKKADDVLGKNIWELFPESTDTIIRKIYQKVARSKKKESFEYCYPGDGKWYEINAYPSQGGISAYFKNIDERKQVAEQLDKAYQEKIKAMIYQFTL</sequence>
<dbReference type="InterPro" id="IPR013655">
    <property type="entry name" value="PAS_fold_3"/>
</dbReference>
<keyword evidence="3" id="KW-1185">Reference proteome</keyword>
<dbReference type="OrthoDB" id="5522855at2"/>
<comment type="caution">
    <text evidence="2">The sequence shown here is derived from an EMBL/GenBank/DDBJ whole genome shotgun (WGS) entry which is preliminary data.</text>
</comment>
<dbReference type="Pfam" id="PF08448">
    <property type="entry name" value="PAS_4"/>
    <property type="match status" value="1"/>
</dbReference>
<protein>
    <submittedName>
        <fullName evidence="2">PAS domain S-box protein</fullName>
    </submittedName>
</protein>
<name>A0A5R9KU41_9BACT</name>
<dbReference type="SMART" id="SM00091">
    <property type="entry name" value="PAS"/>
    <property type="match status" value="1"/>
</dbReference>
<evidence type="ECO:0000313" key="2">
    <source>
        <dbReference type="EMBL" id="TLU99576.1"/>
    </source>
</evidence>
<dbReference type="InterPro" id="IPR035965">
    <property type="entry name" value="PAS-like_dom_sf"/>
</dbReference>
<dbReference type="AlphaFoldDB" id="A0A5R9KU41"/>
<dbReference type="RefSeq" id="WP_138367864.1">
    <property type="nucleotide sequence ID" value="NZ_VCEJ01000005.1"/>
</dbReference>
<proteinExistence type="predicted"/>
<evidence type="ECO:0000313" key="3">
    <source>
        <dbReference type="Proteomes" id="UP000306402"/>
    </source>
</evidence>
<reference evidence="2 3" key="1">
    <citation type="submission" date="2019-05" db="EMBL/GenBank/DDBJ databases">
        <authorList>
            <person name="Qu J.-H."/>
        </authorList>
    </citation>
    <scope>NUCLEOTIDE SEQUENCE [LARGE SCALE GENOMIC DNA]</scope>
    <source>
        <strain evidence="2 3">T17</strain>
    </source>
</reference>
<dbReference type="InterPro" id="IPR013656">
    <property type="entry name" value="PAS_4"/>
</dbReference>
<dbReference type="InterPro" id="IPR000014">
    <property type="entry name" value="PAS"/>
</dbReference>
<accession>A0A5R9KU41</accession>
<dbReference type="CDD" id="cd00130">
    <property type="entry name" value="PAS"/>
    <property type="match status" value="1"/>
</dbReference>
<dbReference type="EMBL" id="VCEJ01000005">
    <property type="protein sequence ID" value="TLU99576.1"/>
    <property type="molecule type" value="Genomic_DNA"/>
</dbReference>
<dbReference type="SUPFAM" id="SSF55785">
    <property type="entry name" value="PYP-like sensor domain (PAS domain)"/>
    <property type="match status" value="2"/>
</dbReference>
<dbReference type="Gene3D" id="3.30.450.20">
    <property type="entry name" value="PAS domain"/>
    <property type="match status" value="2"/>
</dbReference>
<feature type="domain" description="PAS" evidence="1">
    <location>
        <begin position="129"/>
        <end position="199"/>
    </location>
</feature>
<gene>
    <name evidence="2" type="ORF">FEN17_23775</name>
</gene>
<dbReference type="PROSITE" id="PS50112">
    <property type="entry name" value="PAS"/>
    <property type="match status" value="1"/>
</dbReference>
<dbReference type="NCBIfam" id="TIGR00229">
    <property type="entry name" value="sensory_box"/>
    <property type="match status" value="1"/>
</dbReference>
<organism evidence="2 3">
    <name type="scientific">Dyadobacter luticola</name>
    <dbReference type="NCBI Taxonomy" id="1979387"/>
    <lineage>
        <taxon>Bacteria</taxon>
        <taxon>Pseudomonadati</taxon>
        <taxon>Bacteroidota</taxon>
        <taxon>Cytophagia</taxon>
        <taxon>Cytophagales</taxon>
        <taxon>Spirosomataceae</taxon>
        <taxon>Dyadobacter</taxon>
    </lineage>
</organism>
<dbReference type="Pfam" id="PF08447">
    <property type="entry name" value="PAS_3"/>
    <property type="match status" value="1"/>
</dbReference>
<evidence type="ECO:0000259" key="1">
    <source>
        <dbReference type="PROSITE" id="PS50112"/>
    </source>
</evidence>
<dbReference type="Proteomes" id="UP000306402">
    <property type="component" value="Unassembled WGS sequence"/>
</dbReference>